<evidence type="ECO:0000256" key="1">
    <source>
        <dbReference type="SAM" id="MobiDB-lite"/>
    </source>
</evidence>
<evidence type="ECO:0000256" key="2">
    <source>
        <dbReference type="SAM" id="Phobius"/>
    </source>
</evidence>
<feature type="transmembrane region" description="Helical" evidence="2">
    <location>
        <begin position="91"/>
        <end position="110"/>
    </location>
</feature>
<feature type="chain" id="PRO_5029794471" evidence="3">
    <location>
        <begin position="16"/>
        <end position="151"/>
    </location>
</feature>
<dbReference type="GO" id="GO:0007165">
    <property type="term" value="P:signal transduction"/>
    <property type="evidence" value="ECO:0007669"/>
    <property type="project" value="TreeGrafter"/>
</dbReference>
<keyword evidence="3" id="KW-0732">Signal</keyword>
<dbReference type="InterPro" id="IPR008075">
    <property type="entry name" value="LIMR"/>
</dbReference>
<evidence type="ECO:0000256" key="3">
    <source>
        <dbReference type="SAM" id="SignalP"/>
    </source>
</evidence>
<dbReference type="AlphaFoldDB" id="A0A7J7EAT1"/>
<feature type="region of interest" description="Disordered" evidence="1">
    <location>
        <begin position="127"/>
        <end position="151"/>
    </location>
</feature>
<organism evidence="4 5">
    <name type="scientific">Diceros bicornis minor</name>
    <name type="common">South-central black rhinoceros</name>
    <dbReference type="NCBI Taxonomy" id="77932"/>
    <lineage>
        <taxon>Eukaryota</taxon>
        <taxon>Metazoa</taxon>
        <taxon>Chordata</taxon>
        <taxon>Craniata</taxon>
        <taxon>Vertebrata</taxon>
        <taxon>Euteleostomi</taxon>
        <taxon>Mammalia</taxon>
        <taxon>Eutheria</taxon>
        <taxon>Laurasiatheria</taxon>
        <taxon>Perissodactyla</taxon>
        <taxon>Rhinocerotidae</taxon>
        <taxon>Diceros</taxon>
    </lineage>
</organism>
<dbReference type="Proteomes" id="UP000551758">
    <property type="component" value="Unassembled WGS sequence"/>
</dbReference>
<accession>A0A7J7EAT1</accession>
<gene>
    <name evidence="4" type="ORF">HPG69_007773</name>
</gene>
<proteinExistence type="predicted"/>
<keyword evidence="5" id="KW-1185">Reference proteome</keyword>
<feature type="compositionally biased region" description="Polar residues" evidence="1">
    <location>
        <begin position="127"/>
        <end position="142"/>
    </location>
</feature>
<sequence length="151" mass="17897">MGCLLLLLCTPVGLSRMFTVMGQLLVKPTILKDLDEQIYIITLEEEALQRRLNGLSSSVEYNRGEKRLQHRKEIWCILLLWFSFLLRHPSWFSWWLVIFFAYHCSLVAEIRQRRKCHRVRKELSPDQSNICTNPQQGHNNEASRPLHEHQV</sequence>
<dbReference type="PANTHER" id="PTHR12625">
    <property type="entry name" value="LIPOCALIN-1 INTERACTING MEMBRANE RECEPTOR LIMR"/>
    <property type="match status" value="1"/>
</dbReference>
<protein>
    <submittedName>
        <fullName evidence="4">Uncharacterized protein</fullName>
    </submittedName>
</protein>
<comment type="caution">
    <text evidence="4">The sequence shown here is derived from an EMBL/GenBank/DDBJ whole genome shotgun (WGS) entry which is preliminary data.</text>
</comment>
<reference evidence="4 5" key="1">
    <citation type="journal article" date="2020" name="Mol. Biol. Evol.">
        <title>Interspecific Gene Flow and the Evolution of Specialization in Black and White Rhinoceros.</title>
        <authorList>
            <person name="Moodley Y."/>
            <person name="Westbury M.V."/>
            <person name="Russo I.M."/>
            <person name="Gopalakrishnan S."/>
            <person name="Rakotoarivelo A."/>
            <person name="Olsen R.A."/>
            <person name="Prost S."/>
            <person name="Tunstall T."/>
            <person name="Ryder O.A."/>
            <person name="Dalen L."/>
            <person name="Bruford M.W."/>
        </authorList>
    </citation>
    <scope>NUCLEOTIDE SEQUENCE [LARGE SCALE GENOMIC DNA]</scope>
    <source>
        <strain evidence="4">SBR-YM</strain>
        <tissue evidence="4">Skin</tissue>
    </source>
</reference>
<dbReference type="GO" id="GO:0005886">
    <property type="term" value="C:plasma membrane"/>
    <property type="evidence" value="ECO:0007669"/>
    <property type="project" value="TreeGrafter"/>
</dbReference>
<evidence type="ECO:0000313" key="5">
    <source>
        <dbReference type="Proteomes" id="UP000551758"/>
    </source>
</evidence>
<keyword evidence="2" id="KW-1133">Transmembrane helix</keyword>
<keyword evidence="2" id="KW-0812">Transmembrane</keyword>
<name>A0A7J7EAT1_DICBM</name>
<keyword evidence="2" id="KW-0472">Membrane</keyword>
<evidence type="ECO:0000313" key="4">
    <source>
        <dbReference type="EMBL" id="KAF5912783.1"/>
    </source>
</evidence>
<dbReference type="EMBL" id="JACDTQ010003801">
    <property type="protein sequence ID" value="KAF5912783.1"/>
    <property type="molecule type" value="Genomic_DNA"/>
</dbReference>
<feature type="signal peptide" evidence="3">
    <location>
        <begin position="1"/>
        <end position="15"/>
    </location>
</feature>
<dbReference type="GO" id="GO:0004888">
    <property type="term" value="F:transmembrane signaling receptor activity"/>
    <property type="evidence" value="ECO:0007669"/>
    <property type="project" value="TreeGrafter"/>
</dbReference>
<dbReference type="PANTHER" id="PTHR12625:SF1">
    <property type="entry name" value="LIMB REGION 1 PROTEIN HOMOLOG"/>
    <property type="match status" value="1"/>
</dbReference>